<dbReference type="Pfam" id="PF00034">
    <property type="entry name" value="Cytochrom_C"/>
    <property type="match status" value="1"/>
</dbReference>
<dbReference type="InterPro" id="IPR036909">
    <property type="entry name" value="Cyt_c-like_dom_sf"/>
</dbReference>
<dbReference type="PROSITE" id="PS51257">
    <property type="entry name" value="PROKAR_LIPOPROTEIN"/>
    <property type="match status" value="1"/>
</dbReference>
<keyword evidence="2 4" id="KW-0479">Metal-binding</keyword>
<proteinExistence type="predicted"/>
<dbReference type="RefSeq" id="WP_314511505.1">
    <property type="nucleotide sequence ID" value="NZ_JASJOU010000004.1"/>
</dbReference>
<keyword evidence="1 4" id="KW-0349">Heme</keyword>
<dbReference type="GO" id="GO:0020037">
    <property type="term" value="F:heme binding"/>
    <property type="evidence" value="ECO:0007669"/>
    <property type="project" value="InterPro"/>
</dbReference>
<feature type="signal peptide" evidence="5">
    <location>
        <begin position="1"/>
        <end position="16"/>
    </location>
</feature>
<comment type="caution">
    <text evidence="7">The sequence shown here is derived from an EMBL/GenBank/DDBJ whole genome shotgun (WGS) entry which is preliminary data.</text>
</comment>
<evidence type="ECO:0000313" key="8">
    <source>
        <dbReference type="Proteomes" id="UP001232063"/>
    </source>
</evidence>
<dbReference type="GO" id="GO:0046872">
    <property type="term" value="F:metal ion binding"/>
    <property type="evidence" value="ECO:0007669"/>
    <property type="project" value="UniProtKB-KW"/>
</dbReference>
<keyword evidence="3 4" id="KW-0408">Iron</keyword>
<keyword evidence="5" id="KW-0732">Signal</keyword>
<evidence type="ECO:0000259" key="6">
    <source>
        <dbReference type="PROSITE" id="PS51007"/>
    </source>
</evidence>
<evidence type="ECO:0000256" key="5">
    <source>
        <dbReference type="SAM" id="SignalP"/>
    </source>
</evidence>
<evidence type="ECO:0000256" key="3">
    <source>
        <dbReference type="ARBA" id="ARBA00023004"/>
    </source>
</evidence>
<feature type="chain" id="PRO_5042296880" evidence="5">
    <location>
        <begin position="17"/>
        <end position="135"/>
    </location>
</feature>
<evidence type="ECO:0000256" key="2">
    <source>
        <dbReference type="ARBA" id="ARBA00022723"/>
    </source>
</evidence>
<accession>A0AAE3UDH2</accession>
<dbReference type="SUPFAM" id="SSF46626">
    <property type="entry name" value="Cytochrome c"/>
    <property type="match status" value="1"/>
</dbReference>
<dbReference type="InterPro" id="IPR009056">
    <property type="entry name" value="Cyt_c-like_dom"/>
</dbReference>
<evidence type="ECO:0000256" key="4">
    <source>
        <dbReference type="PROSITE-ProRule" id="PRU00433"/>
    </source>
</evidence>
<dbReference type="Proteomes" id="UP001232063">
    <property type="component" value="Unassembled WGS sequence"/>
</dbReference>
<dbReference type="PROSITE" id="PS51007">
    <property type="entry name" value="CYTC"/>
    <property type="match status" value="1"/>
</dbReference>
<sequence>MKRLLILLLSSCILFACHSTQDEKPIKQTSPQPAKQKAISPEAVMYKQGKKLFIKNCEACHSKTHEIIVGPGLKDVTKRQSREWIGRWIRNSSEVIASGDEYGVKVFTDNNNIVMQSFPDLTDKEIDAILFYIEF</sequence>
<dbReference type="AlphaFoldDB" id="A0AAE3UDH2"/>
<protein>
    <submittedName>
        <fullName evidence="7">Cytochrome c</fullName>
    </submittedName>
</protein>
<evidence type="ECO:0000313" key="7">
    <source>
        <dbReference type="EMBL" id="MDJ1501838.1"/>
    </source>
</evidence>
<evidence type="ECO:0000256" key="1">
    <source>
        <dbReference type="ARBA" id="ARBA00022617"/>
    </source>
</evidence>
<name>A0AAE3UDH2_9BACT</name>
<feature type="domain" description="Cytochrome c" evidence="6">
    <location>
        <begin position="44"/>
        <end position="135"/>
    </location>
</feature>
<keyword evidence="8" id="KW-1185">Reference proteome</keyword>
<dbReference type="EMBL" id="JASJOU010000004">
    <property type="protein sequence ID" value="MDJ1501838.1"/>
    <property type="molecule type" value="Genomic_DNA"/>
</dbReference>
<reference evidence="7" key="1">
    <citation type="submission" date="2023-05" db="EMBL/GenBank/DDBJ databases">
        <authorList>
            <person name="Zhang X."/>
        </authorList>
    </citation>
    <scope>NUCLEOTIDE SEQUENCE</scope>
    <source>
        <strain evidence="7">BD1B2-1</strain>
    </source>
</reference>
<dbReference type="Gene3D" id="1.10.760.10">
    <property type="entry name" value="Cytochrome c-like domain"/>
    <property type="match status" value="1"/>
</dbReference>
<dbReference type="GO" id="GO:0009055">
    <property type="term" value="F:electron transfer activity"/>
    <property type="evidence" value="ECO:0007669"/>
    <property type="project" value="InterPro"/>
</dbReference>
<organism evidence="7 8">
    <name type="scientific">Xanthocytophaga agilis</name>
    <dbReference type="NCBI Taxonomy" id="3048010"/>
    <lineage>
        <taxon>Bacteria</taxon>
        <taxon>Pseudomonadati</taxon>
        <taxon>Bacteroidota</taxon>
        <taxon>Cytophagia</taxon>
        <taxon>Cytophagales</taxon>
        <taxon>Rhodocytophagaceae</taxon>
        <taxon>Xanthocytophaga</taxon>
    </lineage>
</organism>
<gene>
    <name evidence="7" type="ORF">QNI22_14315</name>
</gene>